<dbReference type="PANTHER" id="PTHR11814">
    <property type="entry name" value="SULFATE TRANSPORTER"/>
    <property type="match status" value="1"/>
</dbReference>
<feature type="transmembrane region" description="Helical" evidence="5">
    <location>
        <begin position="340"/>
        <end position="358"/>
    </location>
</feature>
<dbReference type="SUPFAM" id="SSF52091">
    <property type="entry name" value="SpoIIaa-like"/>
    <property type="match status" value="1"/>
</dbReference>
<gene>
    <name evidence="7" type="ORF">SIID45300_03006</name>
</gene>
<accession>A0ABQ0CCN1</accession>
<dbReference type="Gene3D" id="3.30.750.24">
    <property type="entry name" value="STAS domain"/>
    <property type="match status" value="1"/>
</dbReference>
<feature type="transmembrane region" description="Helical" evidence="5">
    <location>
        <begin position="59"/>
        <end position="75"/>
    </location>
</feature>
<keyword evidence="8" id="KW-1185">Reference proteome</keyword>
<keyword evidence="3 5" id="KW-1133">Transmembrane helix</keyword>
<dbReference type="Pfam" id="PF01740">
    <property type="entry name" value="STAS"/>
    <property type="match status" value="1"/>
</dbReference>
<feature type="transmembrane region" description="Helical" evidence="5">
    <location>
        <begin position="33"/>
        <end position="53"/>
    </location>
</feature>
<evidence type="ECO:0000313" key="8">
    <source>
        <dbReference type="Proteomes" id="UP001628193"/>
    </source>
</evidence>
<comment type="subcellular location">
    <subcellularLocation>
        <location evidence="1">Membrane</location>
        <topology evidence="1">Multi-pass membrane protein</topology>
    </subcellularLocation>
</comment>
<feature type="transmembrane region" description="Helical" evidence="5">
    <location>
        <begin position="365"/>
        <end position="383"/>
    </location>
</feature>
<evidence type="ECO:0000256" key="1">
    <source>
        <dbReference type="ARBA" id="ARBA00004141"/>
    </source>
</evidence>
<evidence type="ECO:0000259" key="6">
    <source>
        <dbReference type="PROSITE" id="PS50801"/>
    </source>
</evidence>
<dbReference type="Proteomes" id="UP001628193">
    <property type="component" value="Unassembled WGS sequence"/>
</dbReference>
<evidence type="ECO:0000256" key="4">
    <source>
        <dbReference type="ARBA" id="ARBA00023136"/>
    </source>
</evidence>
<dbReference type="CDD" id="cd07042">
    <property type="entry name" value="STAS_SulP_like_sulfate_transporter"/>
    <property type="match status" value="1"/>
</dbReference>
<feature type="transmembrane region" description="Helical" evidence="5">
    <location>
        <begin position="187"/>
        <end position="205"/>
    </location>
</feature>
<feature type="domain" description="STAS" evidence="6">
    <location>
        <begin position="457"/>
        <end position="560"/>
    </location>
</feature>
<protein>
    <submittedName>
        <fullName evidence="7">Sulfate transporter</fullName>
    </submittedName>
</protein>
<feature type="transmembrane region" description="Helical" evidence="5">
    <location>
        <begin position="212"/>
        <end position="229"/>
    </location>
</feature>
<dbReference type="NCBIfam" id="TIGR00815">
    <property type="entry name" value="sulP"/>
    <property type="match status" value="1"/>
</dbReference>
<evidence type="ECO:0000256" key="2">
    <source>
        <dbReference type="ARBA" id="ARBA00022692"/>
    </source>
</evidence>
<dbReference type="PROSITE" id="PS50801">
    <property type="entry name" value="STAS"/>
    <property type="match status" value="1"/>
</dbReference>
<keyword evidence="4 5" id="KW-0472">Membrane</keyword>
<dbReference type="Pfam" id="PF00916">
    <property type="entry name" value="Sulfate_transp"/>
    <property type="match status" value="1"/>
</dbReference>
<feature type="transmembrane region" description="Helical" evidence="5">
    <location>
        <begin position="265"/>
        <end position="289"/>
    </location>
</feature>
<evidence type="ECO:0000256" key="5">
    <source>
        <dbReference type="SAM" id="Phobius"/>
    </source>
</evidence>
<feature type="transmembrane region" description="Helical" evidence="5">
    <location>
        <begin position="107"/>
        <end position="126"/>
    </location>
</feature>
<organism evidence="7 8">
    <name type="scientific">Candidatus Magnetaquiglobus chichijimensis</name>
    <dbReference type="NCBI Taxonomy" id="3141448"/>
    <lineage>
        <taxon>Bacteria</taxon>
        <taxon>Pseudomonadati</taxon>
        <taxon>Pseudomonadota</taxon>
        <taxon>Magnetococcia</taxon>
        <taxon>Magnetococcales</taxon>
        <taxon>Candidatus Magnetaquicoccaceae</taxon>
        <taxon>Candidatus Magnetaquiglobus</taxon>
    </lineage>
</organism>
<reference evidence="7 8" key="2">
    <citation type="submission" date="2024-09" db="EMBL/GenBank/DDBJ databases">
        <title>Draft genome sequence of Candidatus Magnetaquicoccaceae bacterium FCR-1.</title>
        <authorList>
            <person name="Shimoshige H."/>
            <person name="Shimamura S."/>
            <person name="Taoka A."/>
            <person name="Kobayashi H."/>
            <person name="Maekawa T."/>
        </authorList>
    </citation>
    <scope>NUCLEOTIDE SEQUENCE [LARGE SCALE GENOMIC DNA]</scope>
    <source>
        <strain evidence="7 8">FCR-1</strain>
    </source>
</reference>
<feature type="transmembrane region" description="Helical" evidence="5">
    <location>
        <begin position="133"/>
        <end position="155"/>
    </location>
</feature>
<proteinExistence type="predicted"/>
<dbReference type="InterPro" id="IPR001902">
    <property type="entry name" value="SLC26A/SulP_fam"/>
</dbReference>
<dbReference type="EMBL" id="BAAFGK010000005">
    <property type="protein sequence ID" value="GAB0058653.1"/>
    <property type="molecule type" value="Genomic_DNA"/>
</dbReference>
<dbReference type="InterPro" id="IPR002645">
    <property type="entry name" value="STAS_dom"/>
</dbReference>
<feature type="transmembrane region" description="Helical" evidence="5">
    <location>
        <begin position="395"/>
        <end position="426"/>
    </location>
</feature>
<reference evidence="7 8" key="1">
    <citation type="submission" date="2024-05" db="EMBL/GenBank/DDBJ databases">
        <authorList>
            <consortium name="Candidatus Magnetaquicoccaceae bacterium FCR-1 genome sequencing consortium"/>
            <person name="Shimoshige H."/>
            <person name="Shimamura S."/>
            <person name="Taoka A."/>
            <person name="Kobayashi H."/>
            <person name="Maekawa T."/>
        </authorList>
    </citation>
    <scope>NUCLEOTIDE SEQUENCE [LARGE SCALE GENOMIC DNA]</scope>
    <source>
        <strain evidence="7 8">FCR-1</strain>
    </source>
</reference>
<comment type="caution">
    <text evidence="7">The sequence shown here is derived from an EMBL/GenBank/DDBJ whole genome shotgun (WGS) entry which is preliminary data.</text>
</comment>
<keyword evidence="2 5" id="KW-0812">Transmembrane</keyword>
<name>A0ABQ0CCN1_9PROT</name>
<sequence length="603" mass="63869">MGTPDLTSHPLLTRLPPLQWWHRVTRDTLKADLIAGVTGAIVVLPQGVAFAAIAGMPPVYGLYAGMVPAIVAALFGSSWHLVSGPTTAASIVLFSMLSPLAEPGSELYVRLALTLTLMVGITQLALGFMRLGVLVNFISHSVVIGFTSGAALLIASNQLQNFFGIPIPPGSNLIQAASHLAGHLDTLNPWITTVGLTTLAAGLLCRRLLPKIPYMIVAMIGGALTAWLLETLLPTPTGITHVGALSAQPPPLSMPDLSLSTLRTLAPGVVAVTLLALTEAISIARAMALRSGQNLDADQEFIGQGLSNLIGSFFSAYVATGSFNRSGLNYDAGAQTPLSATFSGVILIGLVSLIAPLAQHLPNAAMAGVLFLVAWGLIDWHHIQKTLQASRSEALILISTFLGTLFLNLELAILLGVMLSLGIHLARTSHPRVSFRIPDPEHPRRRFMSASQGTECPRIRIARVDGSLFFAAIGAVQKQLEQHAPPQIHLVLVASGINFIDLSGAEFLAQEAGKRRLAGGSLSIVRLKELPRATLERGGFLKTIGAENLYNAKLDAIQTIFTRMDPAGCAACPWRVFAECEAITKETPEPTARILPLSPPLAA</sequence>
<dbReference type="InterPro" id="IPR011547">
    <property type="entry name" value="SLC26A/SulP_dom"/>
</dbReference>
<evidence type="ECO:0000313" key="7">
    <source>
        <dbReference type="EMBL" id="GAB0058653.1"/>
    </source>
</evidence>
<dbReference type="RefSeq" id="WP_420906374.1">
    <property type="nucleotide sequence ID" value="NZ_BAAFGK010000005.1"/>
</dbReference>
<dbReference type="InterPro" id="IPR036513">
    <property type="entry name" value="STAS_dom_sf"/>
</dbReference>
<evidence type="ECO:0000256" key="3">
    <source>
        <dbReference type="ARBA" id="ARBA00022989"/>
    </source>
</evidence>